<dbReference type="Gene3D" id="3.75.10.10">
    <property type="entry name" value="L-arginine/glycine Amidinotransferase, Chain A"/>
    <property type="match status" value="1"/>
</dbReference>
<feature type="domain" description="Protein-arginine deiminase C-terminal" evidence="2">
    <location>
        <begin position="206"/>
        <end position="611"/>
    </location>
</feature>
<sequence>MPLSQKPREGCAMRSCNVARRKMLLCGVAGAMLCASARAHAVEPEILADTNRDGLVDAADRDGKALWSDDRGAILLANIGDVANRCPKPAQTDLSDDELEACNDAQGEEARAPEYFAPVRVMPIADVAQGATGRVIAVGAGAQNIRVFVKRGEGWKFLAPTDRLSAEDLRAGLQLGVDARDVARDAAVWDGRITLELAVDAAGQTRSDRVAMRVAPVVLHNHTQNATRIFAVKSGRAKAHQQFVADLSSTLSQIGFQQPVEIIDTFDNWAQDFVEFGYMAMPAPEGAMKVIRVAIRSPQPTRSAGRALFDLRGPGVGVVQIGGDNYHQADSFGNLETVPPYETNGRRYPGGRVIYGDAGDGLSPHHDMVSFFEAQEVQDPILLDTSWLAIAHVDEFVQFLPTDNARGWVIAIKDVPSGLEVLRDAQRRGFGDRPAFSVAGGHELTIDDVLADDDLMRKNELARRRVELNLAILMAETGVTEDEVLRVPGLFHTAEFAVDPEDALTEGAPPPMLPPDLDWPREEIVYGPGTLIAYYPAAVNGVVVDRHNYIMPSQWGPVIDGVDLLGEAVSAAYAKLGITTWSVDDWRSHHVLGGEVHCGTNAMREIGDAWWR</sequence>
<comment type="caution">
    <text evidence="3">The sequence shown here is derived from an EMBL/GenBank/DDBJ whole genome shotgun (WGS) entry which is preliminary data.</text>
</comment>
<dbReference type="InterPro" id="IPR004303">
    <property type="entry name" value="PAD"/>
</dbReference>
<evidence type="ECO:0000256" key="1">
    <source>
        <dbReference type="SAM" id="SignalP"/>
    </source>
</evidence>
<gene>
    <name evidence="3" type="ORF">D2V17_19750</name>
</gene>
<dbReference type="OrthoDB" id="249764at2"/>
<keyword evidence="1" id="KW-0732">Signal</keyword>
<dbReference type="Pfam" id="PF03068">
    <property type="entry name" value="PAD"/>
    <property type="match status" value="1"/>
</dbReference>
<reference evidence="3 4" key="1">
    <citation type="submission" date="2018-08" db="EMBL/GenBank/DDBJ databases">
        <title>Erythrobacter zhengii sp.nov., a bacterium isolated from deep-sea sediment.</title>
        <authorList>
            <person name="Fang C."/>
            <person name="Wu Y.-H."/>
            <person name="Sun C."/>
            <person name="Wang H."/>
            <person name="Cheng H."/>
            <person name="Meng F.-X."/>
            <person name="Wang C.-S."/>
            <person name="Xu X.-W."/>
        </authorList>
    </citation>
    <scope>NUCLEOTIDE SEQUENCE [LARGE SCALE GENOMIC DNA]</scope>
    <source>
        <strain evidence="3 4">CCTCC AB 2015396</strain>
    </source>
</reference>
<evidence type="ECO:0000313" key="4">
    <source>
        <dbReference type="Proteomes" id="UP000265366"/>
    </source>
</evidence>
<name>A0A3A1NZT8_9SPHN</name>
<dbReference type="SUPFAM" id="SSF55909">
    <property type="entry name" value="Pentein"/>
    <property type="match status" value="1"/>
</dbReference>
<evidence type="ECO:0000313" key="3">
    <source>
        <dbReference type="EMBL" id="RIV80091.1"/>
    </source>
</evidence>
<dbReference type="GO" id="GO:0005737">
    <property type="term" value="C:cytoplasm"/>
    <property type="evidence" value="ECO:0007669"/>
    <property type="project" value="InterPro"/>
</dbReference>
<proteinExistence type="predicted"/>
<dbReference type="InterPro" id="IPR036556">
    <property type="entry name" value="PAD_central_sf"/>
</dbReference>
<dbReference type="AlphaFoldDB" id="A0A3A1NZT8"/>
<dbReference type="GO" id="GO:0005509">
    <property type="term" value="F:calcium ion binding"/>
    <property type="evidence" value="ECO:0007669"/>
    <property type="project" value="InterPro"/>
</dbReference>
<dbReference type="Proteomes" id="UP000265366">
    <property type="component" value="Unassembled WGS sequence"/>
</dbReference>
<dbReference type="InterPro" id="IPR013530">
    <property type="entry name" value="PAD_C"/>
</dbReference>
<protein>
    <recommendedName>
        <fullName evidence="2">Protein-arginine deiminase C-terminal domain-containing protein</fullName>
    </recommendedName>
</protein>
<evidence type="ECO:0000259" key="2">
    <source>
        <dbReference type="Pfam" id="PF03068"/>
    </source>
</evidence>
<keyword evidence="4" id="KW-1185">Reference proteome</keyword>
<dbReference type="PANTHER" id="PTHR10837">
    <property type="entry name" value="PEPTIDYLARGININE DEIMINASE"/>
    <property type="match status" value="1"/>
</dbReference>
<dbReference type="SUPFAM" id="SSF110083">
    <property type="entry name" value="Peptidylarginine deiminase Pad4, middle domain"/>
    <property type="match status" value="1"/>
</dbReference>
<feature type="signal peptide" evidence="1">
    <location>
        <begin position="1"/>
        <end position="41"/>
    </location>
</feature>
<dbReference type="PANTHER" id="PTHR10837:SF8">
    <property type="entry name" value="PROTEIN-ARGININE DEIMINASE"/>
    <property type="match status" value="1"/>
</dbReference>
<dbReference type="EMBL" id="QXFM01000144">
    <property type="protein sequence ID" value="RIV80091.1"/>
    <property type="molecule type" value="Genomic_DNA"/>
</dbReference>
<accession>A0A3A1NZT8</accession>
<organism evidence="3 4">
    <name type="scientific">Aurantiacibacter xanthus</name>
    <dbReference type="NCBI Taxonomy" id="1784712"/>
    <lineage>
        <taxon>Bacteria</taxon>
        <taxon>Pseudomonadati</taxon>
        <taxon>Pseudomonadota</taxon>
        <taxon>Alphaproteobacteria</taxon>
        <taxon>Sphingomonadales</taxon>
        <taxon>Erythrobacteraceae</taxon>
        <taxon>Aurantiacibacter</taxon>
    </lineage>
</organism>
<feature type="chain" id="PRO_5017471331" description="Protein-arginine deiminase C-terminal domain-containing protein" evidence="1">
    <location>
        <begin position="42"/>
        <end position="612"/>
    </location>
</feature>
<dbReference type="GO" id="GO:0004668">
    <property type="term" value="F:protein-arginine deiminase activity"/>
    <property type="evidence" value="ECO:0007669"/>
    <property type="project" value="InterPro"/>
</dbReference>